<evidence type="ECO:0000256" key="6">
    <source>
        <dbReference type="ARBA" id="ARBA00022840"/>
    </source>
</evidence>
<dbReference type="Proteomes" id="UP000316199">
    <property type="component" value="Unassembled WGS sequence"/>
</dbReference>
<dbReference type="InterPro" id="IPR039421">
    <property type="entry name" value="Type_1_exporter"/>
</dbReference>
<dbReference type="FunFam" id="3.40.50.300:FF:000221">
    <property type="entry name" value="Multidrug ABC transporter ATP-binding protein"/>
    <property type="match status" value="1"/>
</dbReference>
<dbReference type="Pfam" id="PF00005">
    <property type="entry name" value="ABC_tran"/>
    <property type="match status" value="1"/>
</dbReference>
<dbReference type="PROSITE" id="PS50893">
    <property type="entry name" value="ABC_TRANSPORTER_2"/>
    <property type="match status" value="1"/>
</dbReference>
<dbReference type="Gene3D" id="1.20.1560.10">
    <property type="entry name" value="ABC transporter type 1, transmembrane domain"/>
    <property type="match status" value="1"/>
</dbReference>
<dbReference type="AlphaFoldDB" id="A0A520S421"/>
<dbReference type="SUPFAM" id="SSF90123">
    <property type="entry name" value="ABC transporter transmembrane region"/>
    <property type="match status" value="1"/>
</dbReference>
<feature type="transmembrane region" description="Helical" evidence="10">
    <location>
        <begin position="229"/>
        <end position="254"/>
    </location>
</feature>
<keyword evidence="4 10" id="KW-0812">Transmembrane</keyword>
<dbReference type="EMBL" id="SHAG01000004">
    <property type="protein sequence ID" value="RZO77230.1"/>
    <property type="molecule type" value="Genomic_DNA"/>
</dbReference>
<evidence type="ECO:0000256" key="4">
    <source>
        <dbReference type="ARBA" id="ARBA00022692"/>
    </source>
</evidence>
<feature type="transmembrane region" description="Helical" evidence="10">
    <location>
        <begin position="260"/>
        <end position="281"/>
    </location>
</feature>
<dbReference type="Pfam" id="PF00664">
    <property type="entry name" value="ABC_membrane"/>
    <property type="match status" value="1"/>
</dbReference>
<reference evidence="13 14" key="1">
    <citation type="submission" date="2019-02" db="EMBL/GenBank/DDBJ databases">
        <title>Prokaryotic population dynamics and viral predation in marine succession experiment using metagenomics: the confinement effect.</title>
        <authorList>
            <person name="Haro-Moreno J.M."/>
            <person name="Rodriguez-Valera F."/>
            <person name="Lopez-Perez M."/>
        </authorList>
    </citation>
    <scope>NUCLEOTIDE SEQUENCE [LARGE SCALE GENOMIC DNA]</scope>
    <source>
        <strain evidence="13">MED-G157</strain>
    </source>
</reference>
<evidence type="ECO:0000256" key="7">
    <source>
        <dbReference type="ARBA" id="ARBA00022989"/>
    </source>
</evidence>
<name>A0A520S421_9GAMM</name>
<evidence type="ECO:0000313" key="13">
    <source>
        <dbReference type="EMBL" id="RZO77230.1"/>
    </source>
</evidence>
<dbReference type="SMART" id="SM00382">
    <property type="entry name" value="AAA"/>
    <property type="match status" value="1"/>
</dbReference>
<dbReference type="GO" id="GO:0005886">
    <property type="term" value="C:plasma membrane"/>
    <property type="evidence" value="ECO:0007669"/>
    <property type="project" value="UniProtKB-SubCell"/>
</dbReference>
<dbReference type="PROSITE" id="PS00211">
    <property type="entry name" value="ABC_TRANSPORTER_1"/>
    <property type="match status" value="1"/>
</dbReference>
<keyword evidence="7 10" id="KW-1133">Transmembrane helix</keyword>
<evidence type="ECO:0000259" key="11">
    <source>
        <dbReference type="PROSITE" id="PS50893"/>
    </source>
</evidence>
<dbReference type="CDD" id="cd07346">
    <property type="entry name" value="ABC_6TM_exporters"/>
    <property type="match status" value="1"/>
</dbReference>
<keyword evidence="6 13" id="KW-0067">ATP-binding</keyword>
<evidence type="ECO:0000256" key="9">
    <source>
        <dbReference type="SAM" id="MobiDB-lite"/>
    </source>
</evidence>
<feature type="domain" description="ABC transmembrane type-1" evidence="12">
    <location>
        <begin position="161"/>
        <end position="359"/>
    </location>
</feature>
<protein>
    <submittedName>
        <fullName evidence="13">ABC transporter ATP-binding protein</fullName>
    </submittedName>
</protein>
<dbReference type="Gene3D" id="3.40.50.300">
    <property type="entry name" value="P-loop containing nucleotide triphosphate hydrolases"/>
    <property type="match status" value="1"/>
</dbReference>
<evidence type="ECO:0000256" key="8">
    <source>
        <dbReference type="ARBA" id="ARBA00023136"/>
    </source>
</evidence>
<dbReference type="InterPro" id="IPR003593">
    <property type="entry name" value="AAA+_ATPase"/>
</dbReference>
<feature type="transmembrane region" description="Helical" evidence="10">
    <location>
        <begin position="45"/>
        <end position="65"/>
    </location>
</feature>
<evidence type="ECO:0000256" key="3">
    <source>
        <dbReference type="ARBA" id="ARBA00022475"/>
    </source>
</evidence>
<dbReference type="GO" id="GO:0016887">
    <property type="term" value="F:ATP hydrolysis activity"/>
    <property type="evidence" value="ECO:0007669"/>
    <property type="project" value="InterPro"/>
</dbReference>
<dbReference type="PANTHER" id="PTHR43394">
    <property type="entry name" value="ATP-DEPENDENT PERMEASE MDL1, MITOCHONDRIAL"/>
    <property type="match status" value="1"/>
</dbReference>
<dbReference type="GO" id="GO:0015421">
    <property type="term" value="F:ABC-type oligopeptide transporter activity"/>
    <property type="evidence" value="ECO:0007669"/>
    <property type="project" value="TreeGrafter"/>
</dbReference>
<dbReference type="InterPro" id="IPR017871">
    <property type="entry name" value="ABC_transporter-like_CS"/>
</dbReference>
<dbReference type="InterPro" id="IPR036640">
    <property type="entry name" value="ABC1_TM_sf"/>
</dbReference>
<dbReference type="GO" id="GO:0005524">
    <property type="term" value="F:ATP binding"/>
    <property type="evidence" value="ECO:0007669"/>
    <property type="project" value="UniProtKB-KW"/>
</dbReference>
<organism evidence="13 14">
    <name type="scientific">OM182 bacterium</name>
    <dbReference type="NCBI Taxonomy" id="2510334"/>
    <lineage>
        <taxon>Bacteria</taxon>
        <taxon>Pseudomonadati</taxon>
        <taxon>Pseudomonadota</taxon>
        <taxon>Gammaproteobacteria</taxon>
        <taxon>OMG group</taxon>
        <taxon>OM182 clade</taxon>
    </lineage>
</organism>
<dbReference type="PANTHER" id="PTHR43394:SF1">
    <property type="entry name" value="ATP-BINDING CASSETTE SUB-FAMILY B MEMBER 10, MITOCHONDRIAL"/>
    <property type="match status" value="1"/>
</dbReference>
<dbReference type="PROSITE" id="PS50929">
    <property type="entry name" value="ABC_TM1F"/>
    <property type="match status" value="1"/>
</dbReference>
<evidence type="ECO:0000256" key="10">
    <source>
        <dbReference type="SAM" id="Phobius"/>
    </source>
</evidence>
<feature type="transmembrane region" description="Helical" evidence="10">
    <location>
        <begin position="343"/>
        <end position="370"/>
    </location>
</feature>
<proteinExistence type="predicted"/>
<feature type="transmembrane region" description="Helical" evidence="10">
    <location>
        <begin position="376"/>
        <end position="397"/>
    </location>
</feature>
<dbReference type="SUPFAM" id="SSF52540">
    <property type="entry name" value="P-loop containing nucleoside triphosphate hydrolases"/>
    <property type="match status" value="1"/>
</dbReference>
<keyword evidence="8 10" id="KW-0472">Membrane</keyword>
<evidence type="ECO:0000256" key="2">
    <source>
        <dbReference type="ARBA" id="ARBA00022448"/>
    </source>
</evidence>
<gene>
    <name evidence="13" type="ORF">EVA68_02140</name>
</gene>
<feature type="compositionally biased region" description="Basic and acidic residues" evidence="9">
    <location>
        <begin position="124"/>
        <end position="140"/>
    </location>
</feature>
<feature type="domain" description="ABC transporter" evidence="11">
    <location>
        <begin position="454"/>
        <end position="688"/>
    </location>
</feature>
<keyword evidence="2" id="KW-0813">Transport</keyword>
<comment type="caution">
    <text evidence="13">The sequence shown here is derived from an EMBL/GenBank/DDBJ whole genome shotgun (WGS) entry which is preliminary data.</text>
</comment>
<dbReference type="InterPro" id="IPR011527">
    <property type="entry name" value="ABC1_TM_dom"/>
</dbReference>
<keyword evidence="3" id="KW-1003">Cell membrane</keyword>
<evidence type="ECO:0000259" key="12">
    <source>
        <dbReference type="PROSITE" id="PS50929"/>
    </source>
</evidence>
<dbReference type="InterPro" id="IPR003439">
    <property type="entry name" value="ABC_transporter-like_ATP-bd"/>
</dbReference>
<sequence>MSEPAIIKGYRQAGQLGALPDVSFSKMFRLALRTWPFMRPMLKHLILLGVVTITGSAVALVAFIINADIFGNKVLVGNKLQPMQATILFLDESYVDPSISNSLGQDLGEQLGVSKLLGNITGGKSKDGKGEEIESEKKINSAEAESSQLSRDQRKVVRNRLVIYSIISGILGGIIWLLIPYYNMWIWQSINQNLRVAMIERAESLSLKYHDNARVGDAIFRVYQDSAQIINLLQAGIMTPIATLYGVIMGLAIVAAFDPLFALTIIIAGTPMAFLTIWFTPRIRRQSLNNRKANSDLTSRLQEVFSSIKIVKANRSERRVLDRFNEDSYRALDAAYFLRMDMALLTVLVAVIGGATLLFCEYVMVSWIVIERETFFGAWAVALIGFMVWNLGAYNIAVGRVNGLAQSGRELVAIWNRMQDMFIGLERAFFLLDLEPEVIDPDDPKDFPQPIKSVSWRNVKFGYNSQQQILDGIDLQAHSGTVTAIVGGTGAGKSTVMSMLLRLYDPDKGQILVNDLDLKQMTIDDVRGNIAIALQKNVLFADTVAKNISYSKSDATRQQIEDAAKVACADEFIRSMSKGYDTELGERGGKLSAGQRQRLSIARALVRDTPILILDEPTASLDAKTEHNVLNNLSDWGRGKIIFLITHRLSTIRNADHIAFLEKGKFVEYGKHEELMEIKNGRYRGFVLSELDSSSSEVS</sequence>
<keyword evidence="5" id="KW-0547">Nucleotide-binding</keyword>
<feature type="region of interest" description="Disordered" evidence="9">
    <location>
        <begin position="123"/>
        <end position="146"/>
    </location>
</feature>
<evidence type="ECO:0000256" key="1">
    <source>
        <dbReference type="ARBA" id="ARBA00004651"/>
    </source>
</evidence>
<evidence type="ECO:0000256" key="5">
    <source>
        <dbReference type="ARBA" id="ARBA00022741"/>
    </source>
</evidence>
<accession>A0A520S421</accession>
<evidence type="ECO:0000313" key="14">
    <source>
        <dbReference type="Proteomes" id="UP000316199"/>
    </source>
</evidence>
<dbReference type="InterPro" id="IPR027417">
    <property type="entry name" value="P-loop_NTPase"/>
</dbReference>
<feature type="transmembrane region" description="Helical" evidence="10">
    <location>
        <begin position="161"/>
        <end position="182"/>
    </location>
</feature>
<comment type="subcellular location">
    <subcellularLocation>
        <location evidence="1">Cell membrane</location>
        <topology evidence="1">Multi-pass membrane protein</topology>
    </subcellularLocation>
</comment>